<dbReference type="CDD" id="cd23024">
    <property type="entry name" value="zf-HIT_ZNHIT2-3"/>
    <property type="match status" value="1"/>
</dbReference>
<evidence type="ECO:0000256" key="2">
    <source>
        <dbReference type="SAM" id="MobiDB-lite"/>
    </source>
</evidence>
<feature type="compositionally biased region" description="Acidic residues" evidence="2">
    <location>
        <begin position="101"/>
        <end position="128"/>
    </location>
</feature>
<feature type="domain" description="HIT-type" evidence="3">
    <location>
        <begin position="8"/>
        <end position="41"/>
    </location>
</feature>
<dbReference type="PROSITE" id="PS51083">
    <property type="entry name" value="ZF_HIT"/>
    <property type="match status" value="1"/>
</dbReference>
<keyword evidence="5" id="KW-1185">Reference proteome</keyword>
<dbReference type="PANTHER" id="PTHR15555">
    <property type="entry name" value="ZINC FINGER HIT DOMAIN CONTAINING PROTEIN 2 PROTEIN FON -RELATED"/>
    <property type="match status" value="1"/>
</dbReference>
<evidence type="ECO:0000313" key="5">
    <source>
        <dbReference type="Proteomes" id="UP001500889"/>
    </source>
</evidence>
<evidence type="ECO:0000313" key="4">
    <source>
        <dbReference type="EMBL" id="BFF90452.1"/>
    </source>
</evidence>
<dbReference type="SUPFAM" id="SSF144232">
    <property type="entry name" value="HIT/MYND zinc finger-like"/>
    <property type="match status" value="1"/>
</dbReference>
<dbReference type="Pfam" id="PF04438">
    <property type="entry name" value="zf-HIT"/>
    <property type="match status" value="1"/>
</dbReference>
<gene>
    <name evidence="4" type="ORF">DMAD_08973</name>
</gene>
<dbReference type="Gene3D" id="3.30.60.190">
    <property type="match status" value="1"/>
</dbReference>
<evidence type="ECO:0000259" key="3">
    <source>
        <dbReference type="PROSITE" id="PS51083"/>
    </source>
</evidence>
<dbReference type="InterPro" id="IPR039646">
    <property type="entry name" value="ZNHIT2"/>
</dbReference>
<feature type="region of interest" description="Disordered" evidence="2">
    <location>
        <begin position="84"/>
        <end position="128"/>
    </location>
</feature>
<keyword evidence="1" id="KW-0862">Zinc</keyword>
<keyword evidence="1" id="KW-0863">Zinc-finger</keyword>
<dbReference type="AlphaFoldDB" id="A0AAU9EW17"/>
<organism evidence="4 5">
    <name type="scientific">Drosophila madeirensis</name>
    <name type="common">Fruit fly</name>
    <dbReference type="NCBI Taxonomy" id="30013"/>
    <lineage>
        <taxon>Eukaryota</taxon>
        <taxon>Metazoa</taxon>
        <taxon>Ecdysozoa</taxon>
        <taxon>Arthropoda</taxon>
        <taxon>Hexapoda</taxon>
        <taxon>Insecta</taxon>
        <taxon>Pterygota</taxon>
        <taxon>Neoptera</taxon>
        <taxon>Endopterygota</taxon>
        <taxon>Diptera</taxon>
        <taxon>Brachycera</taxon>
        <taxon>Muscomorpha</taxon>
        <taxon>Ephydroidea</taxon>
        <taxon>Drosophilidae</taxon>
        <taxon>Drosophila</taxon>
        <taxon>Sophophora</taxon>
    </lineage>
</organism>
<proteinExistence type="predicted"/>
<reference evidence="4 5" key="1">
    <citation type="submission" date="2024-02" db="EMBL/GenBank/DDBJ databases">
        <title>A chromosome-level genome assembly of Drosophila madeirensis, a fruit fly species endemic to Madeira island.</title>
        <authorList>
            <person name="Tomihara K."/>
            <person name="Llopart A."/>
            <person name="Yamamoto D."/>
        </authorList>
    </citation>
    <scope>NUCLEOTIDE SEQUENCE [LARGE SCALE GENOMIC DNA]</scope>
    <source>
        <strain evidence="4 5">RF1</strain>
    </source>
</reference>
<evidence type="ECO:0000256" key="1">
    <source>
        <dbReference type="PROSITE-ProRule" id="PRU00453"/>
    </source>
</evidence>
<dbReference type="PANTHER" id="PTHR15555:SF0">
    <property type="entry name" value="ZINC FINGER HIT DOMAIN-CONTAINING PROTEIN 2"/>
    <property type="match status" value="1"/>
</dbReference>
<protein>
    <submittedName>
        <fullName evidence="4">Zinc finger HIT domain-containing protein 2</fullName>
    </submittedName>
</protein>
<accession>A0AAU9EW17</accession>
<name>A0AAU9EW17_DROMD</name>
<keyword evidence="1" id="KW-0479">Metal-binding</keyword>
<dbReference type="Proteomes" id="UP001500889">
    <property type="component" value="Chromosome O"/>
</dbReference>
<dbReference type="GO" id="GO:0008270">
    <property type="term" value="F:zinc ion binding"/>
    <property type="evidence" value="ECO:0007669"/>
    <property type="project" value="UniProtKB-UniRule"/>
</dbReference>
<dbReference type="InterPro" id="IPR007529">
    <property type="entry name" value="Znf_HIT"/>
</dbReference>
<dbReference type="EMBL" id="AP029263">
    <property type="protein sequence ID" value="BFF90452.1"/>
    <property type="molecule type" value="Genomic_DNA"/>
</dbReference>
<sequence>MSDADEKCHFCHVVPFKYSCPKCNALYCSVACYKSQTHLKCSEEFYKSCIQDELAGAATAPESQQDMRKIYDILKRMRETDAGFNPKDFDADGLDNPLGSDNEEGQEDDDEEGQKDDDEEEEFEEDVEEDIAARLKGIDINDADEVWSRLTEEEQGEFQKLIASGDIMKLMPDYKPWWVKAKNSKIVEIPAPGEVKKTDGSIPEIHENIPKFSDICQKTPSPCLHYNLWNILSAYACVARFYAGEHRTNASEAAAHLVNLSSTLKYGTNFEDAEDAIISVEMEAITTGNGPAGAAAVGSASVGTNFFVESREQLKLDARQLMATRDHKLAALSDILRLLQQCKALISRKASQEAGFQKLFALASGSVELNRSKVSQLAKKIEFLLSYVNREEVL</sequence>